<accession>A0A3S4ZUK1</accession>
<name>A0A3S4ZUK1_9PLAT</name>
<protein>
    <recommendedName>
        <fullName evidence="4">GIY-YIG domain-containing protein</fullName>
    </recommendedName>
</protein>
<feature type="compositionally biased region" description="Basic and acidic residues" evidence="1">
    <location>
        <begin position="97"/>
        <end position="113"/>
    </location>
</feature>
<dbReference type="Proteomes" id="UP000784294">
    <property type="component" value="Unassembled WGS sequence"/>
</dbReference>
<proteinExistence type="predicted"/>
<comment type="caution">
    <text evidence="2">The sequence shown here is derived from an EMBL/GenBank/DDBJ whole genome shotgun (WGS) entry which is preliminary data.</text>
</comment>
<sequence>MKVITKEKKTLFTNLLTQHEKTDKLECLGVYRIKYGSYEQKYIGVTGRKIGLRIKEHQGLCRNMDTKRSEIAEHIARTEHEIDWKSTERLAACGENPRGDRNTDRERSNEQET</sequence>
<dbReference type="EMBL" id="CAAALY010001984">
    <property type="protein sequence ID" value="VEL07555.1"/>
    <property type="molecule type" value="Genomic_DNA"/>
</dbReference>
<keyword evidence="3" id="KW-1185">Reference proteome</keyword>
<dbReference type="OrthoDB" id="7687729at2759"/>
<evidence type="ECO:0008006" key="4">
    <source>
        <dbReference type="Google" id="ProtNLM"/>
    </source>
</evidence>
<organism evidence="2 3">
    <name type="scientific">Protopolystoma xenopodis</name>
    <dbReference type="NCBI Taxonomy" id="117903"/>
    <lineage>
        <taxon>Eukaryota</taxon>
        <taxon>Metazoa</taxon>
        <taxon>Spiralia</taxon>
        <taxon>Lophotrochozoa</taxon>
        <taxon>Platyhelminthes</taxon>
        <taxon>Monogenea</taxon>
        <taxon>Polyopisthocotylea</taxon>
        <taxon>Polystomatidea</taxon>
        <taxon>Polystomatidae</taxon>
        <taxon>Protopolystoma</taxon>
    </lineage>
</organism>
<evidence type="ECO:0000313" key="2">
    <source>
        <dbReference type="EMBL" id="VEL07555.1"/>
    </source>
</evidence>
<reference evidence="2" key="1">
    <citation type="submission" date="2018-11" db="EMBL/GenBank/DDBJ databases">
        <authorList>
            <consortium name="Pathogen Informatics"/>
        </authorList>
    </citation>
    <scope>NUCLEOTIDE SEQUENCE</scope>
</reference>
<evidence type="ECO:0000256" key="1">
    <source>
        <dbReference type="SAM" id="MobiDB-lite"/>
    </source>
</evidence>
<dbReference type="AlphaFoldDB" id="A0A3S4ZUK1"/>
<feature type="region of interest" description="Disordered" evidence="1">
    <location>
        <begin position="87"/>
        <end position="113"/>
    </location>
</feature>
<gene>
    <name evidence="2" type="ORF">PXEA_LOCUS995</name>
</gene>
<evidence type="ECO:0000313" key="3">
    <source>
        <dbReference type="Proteomes" id="UP000784294"/>
    </source>
</evidence>